<dbReference type="SUPFAM" id="SSF54001">
    <property type="entry name" value="Cysteine proteinases"/>
    <property type="match status" value="1"/>
</dbReference>
<comment type="caution">
    <text evidence="7">The sequence shown here is derived from an EMBL/GenBank/DDBJ whole genome shotgun (WGS) entry which is preliminary data.</text>
</comment>
<dbReference type="AlphaFoldDB" id="A0A1Y2PCM4"/>
<dbReference type="InterPro" id="IPR052062">
    <property type="entry name" value="Murein_DD/LD_carboxypeptidase"/>
</dbReference>
<keyword evidence="3" id="KW-0732">Signal</keyword>
<evidence type="ECO:0000259" key="6">
    <source>
        <dbReference type="PROSITE" id="PS51935"/>
    </source>
</evidence>
<name>A0A1Y2PCM4_9FLAO</name>
<evidence type="ECO:0000313" key="7">
    <source>
        <dbReference type="EMBL" id="OSY87499.1"/>
    </source>
</evidence>
<dbReference type="InParanoid" id="A0A1Y2PCM4"/>
<comment type="similarity">
    <text evidence="1">Belongs to the peptidase C40 family.</text>
</comment>
<sequence length="165" mass="18190">MNRKLLLLILILSFITFRYCTQGKSENSKENVSENSQVLKVDKLLKVANSYKGVAYRAGGTSRKGMDCSGLVNTSFKQINVSLPRSSKAMSTHGKAIDLNEVQIGDLLFFDIARLKGGVNHVGLVTSTSNGNIQFIHSTTSKGVIVSSMNEAYWKKEFVKAKRIL</sequence>
<evidence type="ECO:0000256" key="5">
    <source>
        <dbReference type="ARBA" id="ARBA00022807"/>
    </source>
</evidence>
<evidence type="ECO:0000313" key="8">
    <source>
        <dbReference type="Proteomes" id="UP000194221"/>
    </source>
</evidence>
<dbReference type="PROSITE" id="PS51935">
    <property type="entry name" value="NLPC_P60"/>
    <property type="match status" value="1"/>
</dbReference>
<dbReference type="EMBL" id="LAPZ01000011">
    <property type="protein sequence ID" value="OSY87499.1"/>
    <property type="molecule type" value="Genomic_DNA"/>
</dbReference>
<dbReference type="RefSeq" id="WP_086031118.1">
    <property type="nucleotide sequence ID" value="NZ_LAPZ01000011.1"/>
</dbReference>
<keyword evidence="2" id="KW-0645">Protease</keyword>
<keyword evidence="4" id="KW-0378">Hydrolase</keyword>
<dbReference type="InterPro" id="IPR038765">
    <property type="entry name" value="Papain-like_cys_pep_sf"/>
</dbReference>
<dbReference type="GO" id="GO:0006508">
    <property type="term" value="P:proteolysis"/>
    <property type="evidence" value="ECO:0007669"/>
    <property type="project" value="UniProtKB-KW"/>
</dbReference>
<accession>A0A1Y2PCM4</accession>
<keyword evidence="5" id="KW-0788">Thiol protease</keyword>
<dbReference type="Pfam" id="PF00877">
    <property type="entry name" value="NLPC_P60"/>
    <property type="match status" value="1"/>
</dbReference>
<dbReference type="Gene3D" id="3.90.1720.10">
    <property type="entry name" value="endopeptidase domain like (from Nostoc punctiforme)"/>
    <property type="match status" value="1"/>
</dbReference>
<keyword evidence="8" id="KW-1185">Reference proteome</keyword>
<protein>
    <recommendedName>
        <fullName evidence="6">NlpC/P60 domain-containing protein</fullName>
    </recommendedName>
</protein>
<evidence type="ECO:0000256" key="1">
    <source>
        <dbReference type="ARBA" id="ARBA00007074"/>
    </source>
</evidence>
<evidence type="ECO:0000256" key="4">
    <source>
        <dbReference type="ARBA" id="ARBA00022801"/>
    </source>
</evidence>
<dbReference type="GO" id="GO:0008234">
    <property type="term" value="F:cysteine-type peptidase activity"/>
    <property type="evidence" value="ECO:0007669"/>
    <property type="project" value="UniProtKB-KW"/>
</dbReference>
<dbReference type="InterPro" id="IPR000064">
    <property type="entry name" value="NLP_P60_dom"/>
</dbReference>
<dbReference type="PANTHER" id="PTHR47360:SF1">
    <property type="entry name" value="ENDOPEPTIDASE NLPC-RELATED"/>
    <property type="match status" value="1"/>
</dbReference>
<evidence type="ECO:0000256" key="2">
    <source>
        <dbReference type="ARBA" id="ARBA00022670"/>
    </source>
</evidence>
<dbReference type="PANTHER" id="PTHR47360">
    <property type="entry name" value="MUREIN DD-ENDOPEPTIDASE MEPS/MUREIN LD-CARBOXYPEPTIDASE"/>
    <property type="match status" value="1"/>
</dbReference>
<proteinExistence type="inferred from homology"/>
<dbReference type="Proteomes" id="UP000194221">
    <property type="component" value="Unassembled WGS sequence"/>
</dbReference>
<feature type="domain" description="NlpC/P60" evidence="6">
    <location>
        <begin position="38"/>
        <end position="165"/>
    </location>
</feature>
<evidence type="ECO:0000256" key="3">
    <source>
        <dbReference type="ARBA" id="ARBA00022729"/>
    </source>
</evidence>
<reference evidence="7 8" key="1">
    <citation type="submission" date="2015-03" db="EMBL/GenBank/DDBJ databases">
        <title>Genome sequence of Tenacibaculum sp. S2-2, isolated from intestinal microbiota of sea cucumber, Apostichopus japonicas.</title>
        <authorList>
            <person name="Shao Z."/>
            <person name="Wang L."/>
            <person name="Li X."/>
        </authorList>
    </citation>
    <scope>NUCLEOTIDE SEQUENCE [LARGE SCALE GENOMIC DNA]</scope>
    <source>
        <strain evidence="7 8">S2-2</strain>
    </source>
</reference>
<dbReference type="OrthoDB" id="9807055at2"/>
<gene>
    <name evidence="7" type="ORF">WH52_11580</name>
</gene>
<organism evidence="7 8">
    <name type="scientific">Tenacibaculum holothuriorum</name>
    <dbReference type="NCBI Taxonomy" id="1635173"/>
    <lineage>
        <taxon>Bacteria</taxon>
        <taxon>Pseudomonadati</taxon>
        <taxon>Bacteroidota</taxon>
        <taxon>Flavobacteriia</taxon>
        <taxon>Flavobacteriales</taxon>
        <taxon>Flavobacteriaceae</taxon>
        <taxon>Tenacibaculum</taxon>
    </lineage>
</organism>
<dbReference type="STRING" id="1635173.WH52_11580"/>